<reference evidence="2 3" key="1">
    <citation type="submission" date="2023-03" db="EMBL/GenBank/DDBJ databases">
        <title>High recombination rates correlate with genetic variation in Cardiocondyla obscurior ants.</title>
        <authorList>
            <person name="Errbii M."/>
        </authorList>
    </citation>
    <scope>NUCLEOTIDE SEQUENCE [LARGE SCALE GENOMIC DNA]</scope>
    <source>
        <strain evidence="2">Alpha-2009</strain>
        <tissue evidence="2">Whole body</tissue>
    </source>
</reference>
<proteinExistence type="predicted"/>
<keyword evidence="1" id="KW-0732">Signal</keyword>
<accession>A0AAW2GQS0</accession>
<protein>
    <recommendedName>
        <fullName evidence="4">Secreted protein</fullName>
    </recommendedName>
</protein>
<evidence type="ECO:0000313" key="2">
    <source>
        <dbReference type="EMBL" id="KAL0129591.1"/>
    </source>
</evidence>
<organism evidence="2 3">
    <name type="scientific">Cardiocondyla obscurior</name>
    <dbReference type="NCBI Taxonomy" id="286306"/>
    <lineage>
        <taxon>Eukaryota</taxon>
        <taxon>Metazoa</taxon>
        <taxon>Ecdysozoa</taxon>
        <taxon>Arthropoda</taxon>
        <taxon>Hexapoda</taxon>
        <taxon>Insecta</taxon>
        <taxon>Pterygota</taxon>
        <taxon>Neoptera</taxon>
        <taxon>Endopterygota</taxon>
        <taxon>Hymenoptera</taxon>
        <taxon>Apocrita</taxon>
        <taxon>Aculeata</taxon>
        <taxon>Formicoidea</taxon>
        <taxon>Formicidae</taxon>
        <taxon>Myrmicinae</taxon>
        <taxon>Cardiocondyla</taxon>
    </lineage>
</organism>
<gene>
    <name evidence="2" type="ORF">PUN28_001692</name>
</gene>
<evidence type="ECO:0000256" key="1">
    <source>
        <dbReference type="SAM" id="SignalP"/>
    </source>
</evidence>
<evidence type="ECO:0008006" key="4">
    <source>
        <dbReference type="Google" id="ProtNLM"/>
    </source>
</evidence>
<evidence type="ECO:0000313" key="3">
    <source>
        <dbReference type="Proteomes" id="UP001430953"/>
    </source>
</evidence>
<keyword evidence="3" id="KW-1185">Reference proteome</keyword>
<dbReference type="EMBL" id="JADYXP020000002">
    <property type="protein sequence ID" value="KAL0129591.1"/>
    <property type="molecule type" value="Genomic_DNA"/>
</dbReference>
<feature type="signal peptide" evidence="1">
    <location>
        <begin position="1"/>
        <end position="17"/>
    </location>
</feature>
<comment type="caution">
    <text evidence="2">The sequence shown here is derived from an EMBL/GenBank/DDBJ whole genome shotgun (WGS) entry which is preliminary data.</text>
</comment>
<name>A0AAW2GQS0_9HYME</name>
<dbReference type="Proteomes" id="UP001430953">
    <property type="component" value="Unassembled WGS sequence"/>
</dbReference>
<sequence length="120" mass="14079">MLLLDLFLCSHLQLLVVELIDRERRPNHVTRLVESFTVLCGSKCTNVMRDNALRNCYSEVGKASRKFLSCFPALLLVVILEDISAEDLYLEPLFIYRRRSSTWSTKSLIQIYRLRSRLQR</sequence>
<dbReference type="AlphaFoldDB" id="A0AAW2GQS0"/>
<feature type="chain" id="PRO_5043509082" description="Secreted protein" evidence="1">
    <location>
        <begin position="18"/>
        <end position="120"/>
    </location>
</feature>